<sequence length="92" mass="10075">MIASFGFMVLWFTEVVRWRRGFGERTCDPNEFDRFVFEGTVAGEAGHPPSAGTSPSIPLSIDRTPSPRFRSRLSFGSLASLSEEAELGGAFS</sequence>
<proteinExistence type="predicted"/>
<dbReference type="EMBL" id="GGFM01010863">
    <property type="protein sequence ID" value="MBW31614.1"/>
    <property type="molecule type" value="Transcribed_RNA"/>
</dbReference>
<reference evidence="2" key="1">
    <citation type="submission" date="2018-01" db="EMBL/GenBank/DDBJ databases">
        <title>An insight into the sialome of Amazonian anophelines.</title>
        <authorList>
            <person name="Ribeiro J.M."/>
            <person name="Scarpassa V."/>
            <person name="Calvo E."/>
        </authorList>
    </citation>
    <scope>NUCLEOTIDE SEQUENCE</scope>
    <source>
        <tissue evidence="2">Salivary glands</tissue>
    </source>
</reference>
<protein>
    <submittedName>
        <fullName evidence="2">Putative secreted peptide</fullName>
    </submittedName>
</protein>
<feature type="signal peptide" evidence="1">
    <location>
        <begin position="1"/>
        <end position="18"/>
    </location>
</feature>
<dbReference type="AlphaFoldDB" id="A0A2M3ZSR9"/>
<feature type="chain" id="PRO_5014707953" evidence="1">
    <location>
        <begin position="19"/>
        <end position="92"/>
    </location>
</feature>
<evidence type="ECO:0000256" key="1">
    <source>
        <dbReference type="SAM" id="SignalP"/>
    </source>
</evidence>
<keyword evidence="1" id="KW-0732">Signal</keyword>
<name>A0A2M3ZSR9_9DIPT</name>
<organism evidence="2">
    <name type="scientific">Anopheles braziliensis</name>
    <dbReference type="NCBI Taxonomy" id="58242"/>
    <lineage>
        <taxon>Eukaryota</taxon>
        <taxon>Metazoa</taxon>
        <taxon>Ecdysozoa</taxon>
        <taxon>Arthropoda</taxon>
        <taxon>Hexapoda</taxon>
        <taxon>Insecta</taxon>
        <taxon>Pterygota</taxon>
        <taxon>Neoptera</taxon>
        <taxon>Endopterygota</taxon>
        <taxon>Diptera</taxon>
        <taxon>Nematocera</taxon>
        <taxon>Culicoidea</taxon>
        <taxon>Culicidae</taxon>
        <taxon>Anophelinae</taxon>
        <taxon>Anopheles</taxon>
    </lineage>
</organism>
<accession>A0A2M3ZSR9</accession>
<evidence type="ECO:0000313" key="2">
    <source>
        <dbReference type="EMBL" id="MBW31614.1"/>
    </source>
</evidence>